<feature type="transmembrane region" description="Helical" evidence="1">
    <location>
        <begin position="80"/>
        <end position="100"/>
    </location>
</feature>
<feature type="transmembrane region" description="Helical" evidence="1">
    <location>
        <begin position="40"/>
        <end position="60"/>
    </location>
</feature>
<feature type="transmembrane region" description="Helical" evidence="1">
    <location>
        <begin position="259"/>
        <end position="280"/>
    </location>
</feature>
<name>A0ABW0GL59_9MICO</name>
<feature type="transmembrane region" description="Helical" evidence="1">
    <location>
        <begin position="144"/>
        <end position="166"/>
    </location>
</feature>
<reference evidence="3" key="1">
    <citation type="journal article" date="2019" name="Int. J. Syst. Evol. Microbiol.">
        <title>The Global Catalogue of Microorganisms (GCM) 10K type strain sequencing project: providing services to taxonomists for standard genome sequencing and annotation.</title>
        <authorList>
            <consortium name="The Broad Institute Genomics Platform"/>
            <consortium name="The Broad Institute Genome Sequencing Center for Infectious Disease"/>
            <person name="Wu L."/>
            <person name="Ma J."/>
        </authorList>
    </citation>
    <scope>NUCLEOTIDE SEQUENCE [LARGE SCALE GENOMIC DNA]</scope>
    <source>
        <strain evidence="3">CCUG 43114</strain>
    </source>
</reference>
<sequence>MSTTAAPPPPLPAAVPQHPRRRGLRDLLTRVWHEVRPTSGAGLLVCATGLVLAGAGVAHLGVQAVDGGAWSGPVSWRKPVVFGLSLGILLVTVGVVLRWVSGSVRRWVAGLLAVGSVVEYVGIASQRWRGVPSHFNEATAYDSAVFGVMAWAVGVIVLAVALLLVVTALPRRFTGGGALRAAVLAGLGAVLVSSWVGGRMIAEGTEVVAATGAVPDSVVFGAQGSAKLFHAVGQHGLQLLLAVAVLLRLSGAPARRSLTVTLLAAAGYAGVLAGVGASALRGESWLALPRSLLLPGLPGALLLAVAGTVTAVHVVRWSRGLADEPAAVVG</sequence>
<dbReference type="Proteomes" id="UP001596122">
    <property type="component" value="Unassembled WGS sequence"/>
</dbReference>
<keyword evidence="1" id="KW-0812">Transmembrane</keyword>
<keyword evidence="1" id="KW-0472">Membrane</keyword>
<feature type="transmembrane region" description="Helical" evidence="1">
    <location>
        <begin position="228"/>
        <end position="247"/>
    </location>
</feature>
<dbReference type="EMBL" id="JBHSLD010000007">
    <property type="protein sequence ID" value="MFC5380354.1"/>
    <property type="molecule type" value="Genomic_DNA"/>
</dbReference>
<feature type="transmembrane region" description="Helical" evidence="1">
    <location>
        <begin position="178"/>
        <end position="196"/>
    </location>
</feature>
<feature type="transmembrane region" description="Helical" evidence="1">
    <location>
        <begin position="292"/>
        <end position="315"/>
    </location>
</feature>
<evidence type="ECO:0000313" key="3">
    <source>
        <dbReference type="Proteomes" id="UP001596122"/>
    </source>
</evidence>
<comment type="caution">
    <text evidence="2">The sequence shown here is derived from an EMBL/GenBank/DDBJ whole genome shotgun (WGS) entry which is preliminary data.</text>
</comment>
<accession>A0ABW0GL59</accession>
<organism evidence="2 3">
    <name type="scientific">Aquipuribacter nitratireducens</name>
    <dbReference type="NCBI Taxonomy" id="650104"/>
    <lineage>
        <taxon>Bacteria</taxon>
        <taxon>Bacillati</taxon>
        <taxon>Actinomycetota</taxon>
        <taxon>Actinomycetes</taxon>
        <taxon>Micrococcales</taxon>
        <taxon>Intrasporangiaceae</taxon>
        <taxon>Aquipuribacter</taxon>
    </lineage>
</organism>
<proteinExistence type="predicted"/>
<keyword evidence="3" id="KW-1185">Reference proteome</keyword>
<feature type="transmembrane region" description="Helical" evidence="1">
    <location>
        <begin position="107"/>
        <end position="124"/>
    </location>
</feature>
<dbReference type="RefSeq" id="WP_340268410.1">
    <property type="nucleotide sequence ID" value="NZ_JBBEOG010000002.1"/>
</dbReference>
<protein>
    <submittedName>
        <fullName evidence="2">Uncharacterized protein</fullName>
    </submittedName>
</protein>
<keyword evidence="1" id="KW-1133">Transmembrane helix</keyword>
<gene>
    <name evidence="2" type="ORF">ACFPJ6_06095</name>
</gene>
<evidence type="ECO:0000313" key="2">
    <source>
        <dbReference type="EMBL" id="MFC5380354.1"/>
    </source>
</evidence>
<evidence type="ECO:0000256" key="1">
    <source>
        <dbReference type="SAM" id="Phobius"/>
    </source>
</evidence>